<dbReference type="InterPro" id="IPR039421">
    <property type="entry name" value="Type_1_exporter"/>
</dbReference>
<dbReference type="SUPFAM" id="SSF52540">
    <property type="entry name" value="P-loop containing nucleoside triphosphate hydrolases"/>
    <property type="match status" value="1"/>
</dbReference>
<dbReference type="InterPro" id="IPR027417">
    <property type="entry name" value="P-loop_NTPase"/>
</dbReference>
<feature type="compositionally biased region" description="Basic and acidic residues" evidence="7">
    <location>
        <begin position="117"/>
        <end position="141"/>
    </location>
</feature>
<comment type="caution">
    <text evidence="11">The sequence shown here is derived from an EMBL/GenBank/DDBJ whole genome shotgun (WGS) entry which is preliminary data.</text>
</comment>
<dbReference type="PROSITE" id="PS50893">
    <property type="entry name" value="ABC_TRANSPORTER_2"/>
    <property type="match status" value="1"/>
</dbReference>
<dbReference type="RefSeq" id="WP_345439260.1">
    <property type="nucleotide sequence ID" value="NZ_BAABHK010000017.1"/>
</dbReference>
<dbReference type="EMBL" id="BAABHK010000017">
    <property type="protein sequence ID" value="GAA4636269.1"/>
    <property type="molecule type" value="Genomic_DNA"/>
</dbReference>
<feature type="domain" description="ABC transporter" evidence="9">
    <location>
        <begin position="400"/>
        <end position="620"/>
    </location>
</feature>
<feature type="domain" description="ABC transmembrane type-1" evidence="10">
    <location>
        <begin position="20"/>
        <end position="361"/>
    </location>
</feature>
<evidence type="ECO:0000313" key="11">
    <source>
        <dbReference type="EMBL" id="GAA4636269.1"/>
    </source>
</evidence>
<feature type="region of interest" description="Disordered" evidence="7">
    <location>
        <begin position="107"/>
        <end position="187"/>
    </location>
</feature>
<evidence type="ECO:0000313" key="12">
    <source>
        <dbReference type="Proteomes" id="UP001501442"/>
    </source>
</evidence>
<dbReference type="SUPFAM" id="SSF90123">
    <property type="entry name" value="ABC transporter transmembrane region"/>
    <property type="match status" value="1"/>
</dbReference>
<gene>
    <name evidence="11" type="ORF">GCM10023196_085350</name>
</gene>
<name>A0ABP8USS7_9ACTN</name>
<evidence type="ECO:0000256" key="8">
    <source>
        <dbReference type="SAM" id="Phobius"/>
    </source>
</evidence>
<dbReference type="InterPro" id="IPR017871">
    <property type="entry name" value="ABC_transporter-like_CS"/>
</dbReference>
<organism evidence="11 12">
    <name type="scientific">Actinoallomurus vinaceus</name>
    <dbReference type="NCBI Taxonomy" id="1080074"/>
    <lineage>
        <taxon>Bacteria</taxon>
        <taxon>Bacillati</taxon>
        <taxon>Actinomycetota</taxon>
        <taxon>Actinomycetes</taxon>
        <taxon>Streptosporangiales</taxon>
        <taxon>Thermomonosporaceae</taxon>
        <taxon>Actinoallomurus</taxon>
    </lineage>
</organism>
<dbReference type="Gene3D" id="3.40.50.300">
    <property type="entry name" value="P-loop containing nucleotide triphosphate hydrolases"/>
    <property type="match status" value="1"/>
</dbReference>
<comment type="subcellular location">
    <subcellularLocation>
        <location evidence="1">Cell membrane</location>
        <topology evidence="1">Multi-pass membrane protein</topology>
    </subcellularLocation>
</comment>
<evidence type="ECO:0008006" key="13">
    <source>
        <dbReference type="Google" id="ProtNLM"/>
    </source>
</evidence>
<keyword evidence="2 8" id="KW-0812">Transmembrane</keyword>
<evidence type="ECO:0000256" key="5">
    <source>
        <dbReference type="ARBA" id="ARBA00022989"/>
    </source>
</evidence>
<dbReference type="InterPro" id="IPR036640">
    <property type="entry name" value="ABC1_TM_sf"/>
</dbReference>
<keyword evidence="6 8" id="KW-0472">Membrane</keyword>
<dbReference type="InterPro" id="IPR003439">
    <property type="entry name" value="ABC_transporter-like_ATP-bd"/>
</dbReference>
<keyword evidence="4" id="KW-0067">ATP-binding</keyword>
<dbReference type="PROSITE" id="PS50929">
    <property type="entry name" value="ABC_TM1F"/>
    <property type="match status" value="1"/>
</dbReference>
<dbReference type="InterPro" id="IPR011527">
    <property type="entry name" value="ABC1_TM_dom"/>
</dbReference>
<dbReference type="PANTHER" id="PTHR24221">
    <property type="entry name" value="ATP-BINDING CASSETTE SUB-FAMILY B"/>
    <property type="match status" value="1"/>
</dbReference>
<evidence type="ECO:0000256" key="6">
    <source>
        <dbReference type="ARBA" id="ARBA00023136"/>
    </source>
</evidence>
<evidence type="ECO:0000256" key="1">
    <source>
        <dbReference type="ARBA" id="ARBA00004651"/>
    </source>
</evidence>
<reference evidence="12" key="1">
    <citation type="journal article" date="2019" name="Int. J. Syst. Evol. Microbiol.">
        <title>The Global Catalogue of Microorganisms (GCM) 10K type strain sequencing project: providing services to taxonomists for standard genome sequencing and annotation.</title>
        <authorList>
            <consortium name="The Broad Institute Genomics Platform"/>
            <consortium name="The Broad Institute Genome Sequencing Center for Infectious Disease"/>
            <person name="Wu L."/>
            <person name="Ma J."/>
        </authorList>
    </citation>
    <scope>NUCLEOTIDE SEQUENCE [LARGE SCALE GENOMIC DNA]</scope>
    <source>
        <strain evidence="12">JCM 17939</strain>
    </source>
</reference>
<keyword evidence="5 8" id="KW-1133">Transmembrane helix</keyword>
<feature type="transmembrane region" description="Helical" evidence="8">
    <location>
        <begin position="203"/>
        <end position="225"/>
    </location>
</feature>
<dbReference type="InterPro" id="IPR003593">
    <property type="entry name" value="AAA+_ATPase"/>
</dbReference>
<dbReference type="Pfam" id="PF00664">
    <property type="entry name" value="ABC_membrane"/>
    <property type="match status" value="1"/>
</dbReference>
<dbReference type="Proteomes" id="UP001501442">
    <property type="component" value="Unassembled WGS sequence"/>
</dbReference>
<accession>A0ABP8USS7</accession>
<protein>
    <recommendedName>
        <fullName evidence="13">ABC transporter ATP-binding protein</fullName>
    </recommendedName>
</protein>
<dbReference type="PANTHER" id="PTHR24221:SF654">
    <property type="entry name" value="ATP-BINDING CASSETTE SUB-FAMILY B MEMBER 6"/>
    <property type="match status" value="1"/>
</dbReference>
<dbReference type="CDD" id="cd03228">
    <property type="entry name" value="ABCC_MRP_Like"/>
    <property type="match status" value="1"/>
</dbReference>
<dbReference type="PROSITE" id="PS00211">
    <property type="entry name" value="ABC_TRANSPORTER_1"/>
    <property type="match status" value="1"/>
</dbReference>
<feature type="transmembrane region" description="Helical" evidence="8">
    <location>
        <begin position="231"/>
        <end position="251"/>
    </location>
</feature>
<feature type="compositionally biased region" description="Basic and acidic residues" evidence="7">
    <location>
        <begin position="149"/>
        <end position="162"/>
    </location>
</feature>
<keyword evidence="12" id="KW-1185">Reference proteome</keyword>
<dbReference type="Pfam" id="PF00005">
    <property type="entry name" value="ABC_tran"/>
    <property type="match status" value="1"/>
</dbReference>
<keyword evidence="3" id="KW-0547">Nucleotide-binding</keyword>
<evidence type="ECO:0000256" key="3">
    <source>
        <dbReference type="ARBA" id="ARBA00022741"/>
    </source>
</evidence>
<evidence type="ECO:0000259" key="10">
    <source>
        <dbReference type="PROSITE" id="PS50929"/>
    </source>
</evidence>
<evidence type="ECO:0000259" key="9">
    <source>
        <dbReference type="PROSITE" id="PS50893"/>
    </source>
</evidence>
<evidence type="ECO:0000256" key="4">
    <source>
        <dbReference type="ARBA" id="ARBA00022840"/>
    </source>
</evidence>
<dbReference type="SMART" id="SM00382">
    <property type="entry name" value="AAA"/>
    <property type="match status" value="1"/>
</dbReference>
<evidence type="ECO:0000256" key="7">
    <source>
        <dbReference type="SAM" id="MobiDB-lite"/>
    </source>
</evidence>
<dbReference type="Gene3D" id="1.20.1560.10">
    <property type="entry name" value="ABC transporter type 1, transmembrane domain"/>
    <property type="match status" value="1"/>
</dbReference>
<evidence type="ECO:0000256" key="2">
    <source>
        <dbReference type="ARBA" id="ARBA00022692"/>
    </source>
</evidence>
<sequence>MTASRLVIRAVRDGGVWANLLAVTSFLRAGAETLLPAVLGRAVDGVLHDGGTSTWPLAYAALVATATTGDVLTELAIGASAATATARMRHRFVRRLLALGPSLSTSPGISAGVQRTRRGEESGRPRGEADHGASEEGERPGNRQALGSERSEWPSDAARRASDTTNVARGASEEGERPMTTSTGLAAGDVTSRAVTATADTGLAPSALVLAVTAILPPVGGVIALVLLDPWLALTFALGLPLIVFVLNAFVRDTSAVVGRYLAVQGAIAARLVETLAGNRTVAAAGTADREAARILAPLPELAAHGHATWRVQAATAGRSTLAVPLLQIAVLAVAGYELAAGRLTAGGLLAATQYAGLGSDVGPVITQLGRLARARAGAARLSPVLDREPPAHGAASPPAGPGRLEFRGVSAAPALDGLDLTVPGGRAVAVVGRSGSGKSLLAALAGRLAEPDAGEILLDGVPLRDLSRTALRQAFGYAFARPALFGATIAEAIGGDAVAAAHAAQADTFIRRLPAGYRTPPDAAPLSGGELQRLGLARAFAHPGRVLILDDATSSLDTVTEVQIGDVLTRDPRTRLIIAHRAATAARADLVAWLDGGRIRACAPHHDLWADPAYREVFR</sequence>
<proteinExistence type="predicted"/>